<reference evidence="1" key="1">
    <citation type="journal article" date="2013" name="Nature">
        <title>Draft genome of the wheat A-genome progenitor Triticum urartu.</title>
        <authorList>
            <person name="Ling H.Q."/>
            <person name="Zhao S."/>
            <person name="Liu D."/>
            <person name="Wang J."/>
            <person name="Sun H."/>
            <person name="Zhang C."/>
            <person name="Fan H."/>
            <person name="Li D."/>
            <person name="Dong L."/>
            <person name="Tao Y."/>
            <person name="Gao C."/>
            <person name="Wu H."/>
            <person name="Li Y."/>
            <person name="Cui Y."/>
            <person name="Guo X."/>
            <person name="Zheng S."/>
            <person name="Wang B."/>
            <person name="Yu K."/>
            <person name="Liang Q."/>
            <person name="Yang W."/>
            <person name="Lou X."/>
            <person name="Chen J."/>
            <person name="Feng M."/>
            <person name="Jian J."/>
            <person name="Zhang X."/>
            <person name="Luo G."/>
            <person name="Jiang Y."/>
            <person name="Liu J."/>
            <person name="Wang Z."/>
            <person name="Sha Y."/>
            <person name="Zhang B."/>
            <person name="Wu H."/>
            <person name="Tang D."/>
            <person name="Shen Q."/>
            <person name="Xue P."/>
            <person name="Zou S."/>
            <person name="Wang X."/>
            <person name="Liu X."/>
            <person name="Wang F."/>
            <person name="Yang Y."/>
            <person name="An X."/>
            <person name="Dong Z."/>
            <person name="Zhang K."/>
            <person name="Zhang X."/>
            <person name="Luo M.C."/>
            <person name="Dvorak J."/>
            <person name="Tong Y."/>
            <person name="Wang J."/>
            <person name="Yang H."/>
            <person name="Li Z."/>
            <person name="Wang D."/>
            <person name="Zhang A."/>
            <person name="Wang J."/>
        </authorList>
    </citation>
    <scope>NUCLEOTIDE SEQUENCE</scope>
</reference>
<evidence type="ECO:0000313" key="1">
    <source>
        <dbReference type="EMBL" id="EMS59415.1"/>
    </source>
</evidence>
<dbReference type="EMBL" id="KD121248">
    <property type="protein sequence ID" value="EMS59415.1"/>
    <property type="molecule type" value="Genomic_DNA"/>
</dbReference>
<name>M8A430_TRIUA</name>
<accession>M8A430</accession>
<protein>
    <submittedName>
        <fullName evidence="1">Uncharacterized protein</fullName>
    </submittedName>
</protein>
<gene>
    <name evidence="1" type="ORF">TRIUR3_29489</name>
</gene>
<dbReference type="AlphaFoldDB" id="M8A430"/>
<proteinExistence type="predicted"/>
<organism evidence="1">
    <name type="scientific">Triticum urartu</name>
    <name type="common">Red wild einkorn</name>
    <name type="synonym">Crithodium urartu</name>
    <dbReference type="NCBI Taxonomy" id="4572"/>
    <lineage>
        <taxon>Eukaryota</taxon>
        <taxon>Viridiplantae</taxon>
        <taxon>Streptophyta</taxon>
        <taxon>Embryophyta</taxon>
        <taxon>Tracheophyta</taxon>
        <taxon>Spermatophyta</taxon>
        <taxon>Magnoliopsida</taxon>
        <taxon>Liliopsida</taxon>
        <taxon>Poales</taxon>
        <taxon>Poaceae</taxon>
        <taxon>BOP clade</taxon>
        <taxon>Pooideae</taxon>
        <taxon>Triticodae</taxon>
        <taxon>Triticeae</taxon>
        <taxon>Triticinae</taxon>
        <taxon>Triticum</taxon>
    </lineage>
</organism>
<sequence>MMSMHTSPPLLSSSLEMPSPSHTCFRHAVANRGFSAGRLPRLSSTARRRRPLRWLKGGPSQGAIAGQIQGVSNQSQVLNQKLTLAL</sequence>